<reference evidence="2 3" key="1">
    <citation type="submission" date="2023-02" db="EMBL/GenBank/DDBJ databases">
        <title>LHISI_Scaffold_Assembly.</title>
        <authorList>
            <person name="Stuart O.P."/>
            <person name="Cleave R."/>
            <person name="Magrath M.J.L."/>
            <person name="Mikheyev A.S."/>
        </authorList>
    </citation>
    <scope>NUCLEOTIDE SEQUENCE [LARGE SCALE GENOMIC DNA]</scope>
    <source>
        <strain evidence="2">Daus_M_001</strain>
        <tissue evidence="2">Leg muscle</tissue>
    </source>
</reference>
<keyword evidence="3" id="KW-1185">Reference proteome</keyword>
<evidence type="ECO:0000313" key="2">
    <source>
        <dbReference type="EMBL" id="KAJ8885367.1"/>
    </source>
</evidence>
<organism evidence="2 3">
    <name type="scientific">Dryococelus australis</name>
    <dbReference type="NCBI Taxonomy" id="614101"/>
    <lineage>
        <taxon>Eukaryota</taxon>
        <taxon>Metazoa</taxon>
        <taxon>Ecdysozoa</taxon>
        <taxon>Arthropoda</taxon>
        <taxon>Hexapoda</taxon>
        <taxon>Insecta</taxon>
        <taxon>Pterygota</taxon>
        <taxon>Neoptera</taxon>
        <taxon>Polyneoptera</taxon>
        <taxon>Phasmatodea</taxon>
        <taxon>Verophasmatodea</taxon>
        <taxon>Anareolatae</taxon>
        <taxon>Phasmatidae</taxon>
        <taxon>Eurycanthinae</taxon>
        <taxon>Dryococelus</taxon>
    </lineage>
</organism>
<dbReference type="Proteomes" id="UP001159363">
    <property type="component" value="Chromosome X"/>
</dbReference>
<name>A0ABQ9HM95_9NEOP</name>
<comment type="caution">
    <text evidence="2">The sequence shown here is derived from an EMBL/GenBank/DDBJ whole genome shotgun (WGS) entry which is preliminary data.</text>
</comment>
<sequence>MTSITEQSGTRWDRRSWCTHQYRRKKFLHRWHGPYIIDLQISPNLYKIRTTFRGQDVPDSQNGTAGHGHHKENGRVQKDDLEQVVPVVILTMVMQHVSVLSTPEQ</sequence>
<gene>
    <name evidence="2" type="ORF">PR048_011564</name>
</gene>
<accession>A0ABQ9HM95</accession>
<protein>
    <submittedName>
        <fullName evidence="2">Uncharacterized protein</fullName>
    </submittedName>
</protein>
<proteinExistence type="predicted"/>
<evidence type="ECO:0000256" key="1">
    <source>
        <dbReference type="SAM" id="MobiDB-lite"/>
    </source>
</evidence>
<dbReference type="EMBL" id="JARBHB010000004">
    <property type="protein sequence ID" value="KAJ8885367.1"/>
    <property type="molecule type" value="Genomic_DNA"/>
</dbReference>
<feature type="region of interest" description="Disordered" evidence="1">
    <location>
        <begin position="54"/>
        <end position="79"/>
    </location>
</feature>
<evidence type="ECO:0000313" key="3">
    <source>
        <dbReference type="Proteomes" id="UP001159363"/>
    </source>
</evidence>